<reference evidence="7" key="1">
    <citation type="submission" date="2018-05" db="EMBL/GenBank/DDBJ databases">
        <authorList>
            <person name="Lanie J.A."/>
            <person name="Ng W.-L."/>
            <person name="Kazmierczak K.M."/>
            <person name="Andrzejewski T.M."/>
            <person name="Davidsen T.M."/>
            <person name="Wayne K.J."/>
            <person name="Tettelin H."/>
            <person name="Glass J.I."/>
            <person name="Rusch D."/>
            <person name="Podicherti R."/>
            <person name="Tsui H.-C.T."/>
            <person name="Winkler M.E."/>
        </authorList>
    </citation>
    <scope>NUCLEOTIDE SEQUENCE</scope>
</reference>
<keyword evidence="1" id="KW-0004">4Fe-4S</keyword>
<dbReference type="GO" id="GO:0051539">
    <property type="term" value="F:4 iron, 4 sulfur cluster binding"/>
    <property type="evidence" value="ECO:0007669"/>
    <property type="project" value="UniProtKB-KW"/>
</dbReference>
<gene>
    <name evidence="7" type="ORF">METZ01_LOCUS134964</name>
</gene>
<evidence type="ECO:0000256" key="1">
    <source>
        <dbReference type="ARBA" id="ARBA00022485"/>
    </source>
</evidence>
<feature type="non-terminal residue" evidence="7">
    <location>
        <position position="248"/>
    </location>
</feature>
<evidence type="ECO:0000256" key="6">
    <source>
        <dbReference type="ARBA" id="ARBA00023014"/>
    </source>
</evidence>
<dbReference type="AlphaFoldDB" id="A0A381YYT8"/>
<evidence type="ECO:0000313" key="7">
    <source>
        <dbReference type="EMBL" id="SVA82110.1"/>
    </source>
</evidence>
<keyword evidence="5" id="KW-0408">Iron</keyword>
<evidence type="ECO:0000256" key="2">
    <source>
        <dbReference type="ARBA" id="ARBA00022723"/>
    </source>
</evidence>
<name>A0A381YYT8_9ZZZZ</name>
<dbReference type="InterPro" id="IPR002869">
    <property type="entry name" value="Pyrv_flavodox_OxRed_cen"/>
</dbReference>
<evidence type="ECO:0000256" key="4">
    <source>
        <dbReference type="ARBA" id="ARBA00023002"/>
    </source>
</evidence>
<dbReference type="PANTHER" id="PTHR43724">
    <property type="entry name" value="PYRUVATE SYNTHASE SUBUNIT PORD"/>
    <property type="match status" value="1"/>
</dbReference>
<dbReference type="GO" id="GO:0046872">
    <property type="term" value="F:metal ion binding"/>
    <property type="evidence" value="ECO:0007669"/>
    <property type="project" value="UniProtKB-KW"/>
</dbReference>
<keyword evidence="2" id="KW-0479">Metal-binding</keyword>
<accession>A0A381YYT8</accession>
<dbReference type="Gene3D" id="3.40.920.10">
    <property type="entry name" value="Pyruvate-ferredoxin oxidoreductase, PFOR, domain III"/>
    <property type="match status" value="1"/>
</dbReference>
<keyword evidence="6" id="KW-0411">Iron-sulfur</keyword>
<protein>
    <recommendedName>
        <fullName evidence="8">(4Fe-4S)-binding protein</fullName>
    </recommendedName>
</protein>
<organism evidence="7">
    <name type="scientific">marine metagenome</name>
    <dbReference type="NCBI Taxonomy" id="408172"/>
    <lineage>
        <taxon>unclassified sequences</taxon>
        <taxon>metagenomes</taxon>
        <taxon>ecological metagenomes</taxon>
    </lineage>
</organism>
<keyword evidence="4" id="KW-0560">Oxidoreductase</keyword>
<evidence type="ECO:0008006" key="8">
    <source>
        <dbReference type="Google" id="ProtNLM"/>
    </source>
</evidence>
<evidence type="ECO:0000256" key="3">
    <source>
        <dbReference type="ARBA" id="ARBA00022737"/>
    </source>
</evidence>
<dbReference type="GO" id="GO:0016491">
    <property type="term" value="F:oxidoreductase activity"/>
    <property type="evidence" value="ECO:0007669"/>
    <property type="project" value="UniProtKB-KW"/>
</dbReference>
<keyword evidence="3" id="KW-0677">Repeat</keyword>
<dbReference type="PANTHER" id="PTHR43724:SF1">
    <property type="entry name" value="PYRUVATE SYNTHASE SUBUNIT PORD"/>
    <property type="match status" value="1"/>
</dbReference>
<proteinExistence type="predicted"/>
<sequence length="248" mass="27306">MATLAVEVVYRGIFQRTLARNIVRNIVFAARKDGKIGTAFGRYSDSPERNGIPAKQFAVVCDTALELEESLAVYEATTVDVTINVDDAMCKGIESWAWYGLQPINELTKPGGTLIVTSRQHADSLLEDIHQKDTPYDLAIIPSTVSFSGLWVYKDDHTDMRILGTLCKVCPDLVSLKAMLESIQEQTGNDTKVASVQRAFDRTTTRSVEPGEGNAETPFKFDLPGWKTMEEGLVIRAIPEGTGFRGGE</sequence>
<dbReference type="EMBL" id="UINC01019398">
    <property type="protein sequence ID" value="SVA82110.1"/>
    <property type="molecule type" value="Genomic_DNA"/>
</dbReference>
<evidence type="ECO:0000256" key="5">
    <source>
        <dbReference type="ARBA" id="ARBA00023004"/>
    </source>
</evidence>